<keyword evidence="4" id="KW-1185">Reference proteome</keyword>
<organism evidence="3 4">
    <name type="scientific">Duganella aceris</name>
    <dbReference type="NCBI Taxonomy" id="2703883"/>
    <lineage>
        <taxon>Bacteria</taxon>
        <taxon>Pseudomonadati</taxon>
        <taxon>Pseudomonadota</taxon>
        <taxon>Betaproteobacteria</taxon>
        <taxon>Burkholderiales</taxon>
        <taxon>Oxalobacteraceae</taxon>
        <taxon>Telluria group</taxon>
        <taxon>Duganella</taxon>
    </lineage>
</organism>
<feature type="signal peptide" evidence="1">
    <location>
        <begin position="1"/>
        <end position="28"/>
    </location>
</feature>
<accession>A0ABX0FGB1</accession>
<name>A0ABX0FGB1_9BURK</name>
<evidence type="ECO:0000259" key="2">
    <source>
        <dbReference type="Pfam" id="PF05229"/>
    </source>
</evidence>
<keyword evidence="1" id="KW-0732">Signal</keyword>
<gene>
    <name evidence="3" type="ORF">GW587_04935</name>
</gene>
<protein>
    <submittedName>
        <fullName evidence="3">Spore coat U domain-containing protein</fullName>
    </submittedName>
</protein>
<proteinExistence type="predicted"/>
<dbReference type="EMBL" id="JAADJT010000002">
    <property type="protein sequence ID" value="NGZ83605.1"/>
    <property type="molecule type" value="Genomic_DNA"/>
</dbReference>
<dbReference type="InterPro" id="IPR007893">
    <property type="entry name" value="Spore_coat_U/FanG"/>
</dbReference>
<feature type="domain" description="Spore coat protein U/FanG" evidence="2">
    <location>
        <begin position="37"/>
        <end position="172"/>
    </location>
</feature>
<comment type="caution">
    <text evidence="3">The sequence shown here is derived from an EMBL/GenBank/DDBJ whole genome shotgun (WGS) entry which is preliminary data.</text>
</comment>
<evidence type="ECO:0000313" key="3">
    <source>
        <dbReference type="EMBL" id="NGZ83605.1"/>
    </source>
</evidence>
<dbReference type="InterPro" id="IPR053167">
    <property type="entry name" value="Spore_coat_component"/>
</dbReference>
<feature type="chain" id="PRO_5047504436" evidence="1">
    <location>
        <begin position="29"/>
        <end position="175"/>
    </location>
</feature>
<dbReference type="PANTHER" id="PTHR37089:SF4">
    <property type="entry name" value="EXPORTED PROTEIN"/>
    <property type="match status" value="1"/>
</dbReference>
<dbReference type="PANTHER" id="PTHR37089">
    <property type="entry name" value="PROTEIN U-RELATED"/>
    <property type="match status" value="1"/>
</dbReference>
<evidence type="ECO:0000313" key="4">
    <source>
        <dbReference type="Proteomes" id="UP000666369"/>
    </source>
</evidence>
<dbReference type="Pfam" id="PF05229">
    <property type="entry name" value="SCPU"/>
    <property type="match status" value="1"/>
</dbReference>
<dbReference type="SMART" id="SM00972">
    <property type="entry name" value="SCPU"/>
    <property type="match status" value="1"/>
</dbReference>
<evidence type="ECO:0000256" key="1">
    <source>
        <dbReference type="SAM" id="SignalP"/>
    </source>
</evidence>
<sequence>MFSKSPSLRRVAIAAAFGAALVPVLSGAAVYSNGSKTSTFDVTLKIIADCTIAANPLDFGQSQGVLATAVSVNTTLNVTCTNTTPYNIGLNAGTGTGSSTTARLMSGTGANTSTVAYNLYQASGSTNWGNTQGTDTKSGVGSGVSQTITVYGVVPAQATPQPDTYKSTITATVYF</sequence>
<dbReference type="RefSeq" id="WP_166099357.1">
    <property type="nucleotide sequence ID" value="NZ_JAADJT010000002.1"/>
</dbReference>
<dbReference type="Proteomes" id="UP000666369">
    <property type="component" value="Unassembled WGS sequence"/>
</dbReference>
<reference evidence="4" key="1">
    <citation type="submission" date="2023-07" db="EMBL/GenBank/DDBJ databases">
        <title>Duganella aceri sp. nov., isolated from tree sap.</title>
        <authorList>
            <person name="Kim I.S."/>
        </authorList>
    </citation>
    <scope>NUCLEOTIDE SEQUENCE [LARGE SCALE GENOMIC DNA]</scope>
    <source>
        <strain evidence="4">SAP-35</strain>
    </source>
</reference>